<dbReference type="GO" id="GO:0003700">
    <property type="term" value="F:DNA-binding transcription factor activity"/>
    <property type="evidence" value="ECO:0007669"/>
    <property type="project" value="InterPro"/>
</dbReference>
<feature type="domain" description="HTH lysR-type" evidence="1">
    <location>
        <begin position="31"/>
        <end position="93"/>
    </location>
</feature>
<evidence type="ECO:0000259" key="1">
    <source>
        <dbReference type="Pfam" id="PF00126"/>
    </source>
</evidence>
<evidence type="ECO:0000313" key="3">
    <source>
        <dbReference type="Proteomes" id="UP000829925"/>
    </source>
</evidence>
<dbReference type="Pfam" id="PF00126">
    <property type="entry name" value="HTH_1"/>
    <property type="match status" value="1"/>
</dbReference>
<dbReference type="InterPro" id="IPR051815">
    <property type="entry name" value="Molybdate_resp_trans_reg"/>
</dbReference>
<dbReference type="SUPFAM" id="SSF46785">
    <property type="entry name" value="Winged helix' DNA-binding domain"/>
    <property type="match status" value="1"/>
</dbReference>
<sequence>MKELLLTPESFRLDGRLWLQGPADRFLGIGRLELLGHIAETGSISKAAQAMGMSYKKAWDLVNSMNAQVNTPLVSTQTGGSHGGGTVLTPAGRQVLEVFSAAQVRFQEFIQQETERLLG</sequence>
<dbReference type="RefSeq" id="WP_245091529.1">
    <property type="nucleotide sequence ID" value="NZ_CP095053.1"/>
</dbReference>
<dbReference type="PANTHER" id="PTHR30432">
    <property type="entry name" value="TRANSCRIPTIONAL REGULATOR MODE"/>
    <property type="match status" value="1"/>
</dbReference>
<dbReference type="KEGG" id="haei:MUN82_14455"/>
<dbReference type="AlphaFoldDB" id="A0A8T9SPZ0"/>
<reference evidence="2 3" key="1">
    <citation type="submission" date="2022-04" db="EMBL/GenBank/DDBJ databases">
        <title>Hymenobacter sp. isolated from the air.</title>
        <authorList>
            <person name="Won M."/>
            <person name="Lee C.-M."/>
            <person name="Woen H.-Y."/>
            <person name="Kwon S.-W."/>
        </authorList>
    </citation>
    <scope>NUCLEOTIDE SEQUENCE [LARGE SCALE GENOMIC DNA]</scope>
    <source>
        <strain evidence="3">5413 J-13</strain>
    </source>
</reference>
<accession>A0A8T9SPZ0</accession>
<dbReference type="InterPro" id="IPR036390">
    <property type="entry name" value="WH_DNA-bd_sf"/>
</dbReference>
<evidence type="ECO:0000313" key="2">
    <source>
        <dbReference type="EMBL" id="UOR04142.1"/>
    </source>
</evidence>
<keyword evidence="3" id="KW-1185">Reference proteome</keyword>
<organism evidence="2 3">
    <name type="scientific">Hymenobacter aerilatus</name>
    <dbReference type="NCBI Taxonomy" id="2932251"/>
    <lineage>
        <taxon>Bacteria</taxon>
        <taxon>Pseudomonadati</taxon>
        <taxon>Bacteroidota</taxon>
        <taxon>Cytophagia</taxon>
        <taxon>Cytophagales</taxon>
        <taxon>Hymenobacteraceae</taxon>
        <taxon>Hymenobacter</taxon>
    </lineage>
</organism>
<dbReference type="Gene3D" id="1.10.10.10">
    <property type="entry name" value="Winged helix-like DNA-binding domain superfamily/Winged helix DNA-binding domain"/>
    <property type="match status" value="1"/>
</dbReference>
<dbReference type="InterPro" id="IPR000847">
    <property type="entry name" value="LysR_HTH_N"/>
</dbReference>
<dbReference type="InterPro" id="IPR036388">
    <property type="entry name" value="WH-like_DNA-bd_sf"/>
</dbReference>
<protein>
    <submittedName>
        <fullName evidence="2">Winged helix-turn-helix domain-containing protein</fullName>
    </submittedName>
</protein>
<gene>
    <name evidence="2" type="ORF">MUN82_14455</name>
</gene>
<dbReference type="EMBL" id="CP095053">
    <property type="protein sequence ID" value="UOR04142.1"/>
    <property type="molecule type" value="Genomic_DNA"/>
</dbReference>
<dbReference type="Proteomes" id="UP000829925">
    <property type="component" value="Chromosome"/>
</dbReference>
<name>A0A8T9SPZ0_9BACT</name>
<proteinExistence type="predicted"/>
<dbReference type="PANTHER" id="PTHR30432:SF1">
    <property type="entry name" value="DNA-BINDING TRANSCRIPTIONAL DUAL REGULATOR MODE"/>
    <property type="match status" value="1"/>
</dbReference>